<dbReference type="AlphaFoldDB" id="A0A3E2GRU9"/>
<dbReference type="STRING" id="5539.A0A3E2GRU9"/>
<keyword evidence="4" id="KW-1185">Reference proteome</keyword>
<dbReference type="Proteomes" id="UP000258309">
    <property type="component" value="Unassembled WGS sequence"/>
</dbReference>
<dbReference type="GO" id="GO:0008270">
    <property type="term" value="F:zinc ion binding"/>
    <property type="evidence" value="ECO:0007669"/>
    <property type="project" value="InterPro"/>
</dbReference>
<evidence type="ECO:0000313" key="4">
    <source>
        <dbReference type="Proteomes" id="UP000258309"/>
    </source>
</evidence>
<dbReference type="GO" id="GO:0003676">
    <property type="term" value="F:nucleic acid binding"/>
    <property type="evidence" value="ECO:0007669"/>
    <property type="project" value="InterPro"/>
</dbReference>
<dbReference type="SUPFAM" id="SSF57756">
    <property type="entry name" value="Retrovirus zinc finger-like domains"/>
    <property type="match status" value="1"/>
</dbReference>
<evidence type="ECO:0000256" key="1">
    <source>
        <dbReference type="SAM" id="MobiDB-lite"/>
    </source>
</evidence>
<comment type="caution">
    <text evidence="3">The sequence shown here is derived from an EMBL/GenBank/DDBJ whole genome shotgun (WGS) entry which is preliminary data.</text>
</comment>
<dbReference type="OrthoDB" id="3432594at2759"/>
<dbReference type="InterPro" id="IPR036875">
    <property type="entry name" value="Znf_CCHC_sf"/>
</dbReference>
<reference evidence="3 4" key="1">
    <citation type="submission" date="2018-05" db="EMBL/GenBank/DDBJ databases">
        <title>Draft genome sequence of Scytalidium lignicola DSM 105466, a ubiquitous saprotrophic fungus.</title>
        <authorList>
            <person name="Buettner E."/>
            <person name="Gebauer A.M."/>
            <person name="Hofrichter M."/>
            <person name="Liers C."/>
            <person name="Kellner H."/>
        </authorList>
    </citation>
    <scope>NUCLEOTIDE SEQUENCE [LARGE SCALE GENOMIC DNA]</scope>
    <source>
        <strain evidence="3 4">DSM 105466</strain>
    </source>
</reference>
<feature type="domain" description="Retrovirus-related Pol polyprotein from transposon TNT 1-94-like beta-barrel" evidence="2">
    <location>
        <begin position="114"/>
        <end position="195"/>
    </location>
</feature>
<dbReference type="EMBL" id="NCSJ02000594">
    <property type="protein sequence ID" value="RFU23822.1"/>
    <property type="molecule type" value="Genomic_DNA"/>
</dbReference>
<feature type="region of interest" description="Disordered" evidence="1">
    <location>
        <begin position="1"/>
        <end position="35"/>
    </location>
</feature>
<feature type="non-terminal residue" evidence="3">
    <location>
        <position position="1"/>
    </location>
</feature>
<sequence length="348" mass="38183">MKDIADESISATSSSGVVMYSKNNSNSSNSKSSKDVKCNYCKKNGHKESDCFQKHPEKLEEYKAKQSGKKKEKKSEDKPKKSDSKDKSNTVNLNSVSLVIANPTAFSMFTCNQWIADTSATDHITNNLNWFDSSSYSTCSDLHPMETSNGFTPIVGISIVTLETTRSDGSSFLLTLTNVQYIPTFPVNIFGALKLLVQNNDTHVTSSNIFDKNNVEYSTVITSPAGIYLRLASIPTALISTFPARQTILSLDIIHQRLAYTSLKVVKNTIKATLGIDAELMKKASDKDPFLCKACECGHSEKGVSQQPRKRSTKVGKILNIDVCTITLVNYNGHHYATTIVDDCSGAT</sequence>
<feature type="non-terminal residue" evidence="3">
    <location>
        <position position="348"/>
    </location>
</feature>
<gene>
    <name evidence="3" type="ORF">B7463_g12515</name>
</gene>
<dbReference type="InterPro" id="IPR054722">
    <property type="entry name" value="PolX-like_BBD"/>
</dbReference>
<dbReference type="Pfam" id="PF22936">
    <property type="entry name" value="Pol_BBD"/>
    <property type="match status" value="1"/>
</dbReference>
<accession>A0A3E2GRU9</accession>
<organism evidence="3 4">
    <name type="scientific">Scytalidium lignicola</name>
    <name type="common">Hyphomycete</name>
    <dbReference type="NCBI Taxonomy" id="5539"/>
    <lineage>
        <taxon>Eukaryota</taxon>
        <taxon>Fungi</taxon>
        <taxon>Dikarya</taxon>
        <taxon>Ascomycota</taxon>
        <taxon>Pezizomycotina</taxon>
        <taxon>Leotiomycetes</taxon>
        <taxon>Leotiomycetes incertae sedis</taxon>
        <taxon>Scytalidium</taxon>
    </lineage>
</organism>
<proteinExistence type="predicted"/>
<evidence type="ECO:0000313" key="3">
    <source>
        <dbReference type="EMBL" id="RFU23822.1"/>
    </source>
</evidence>
<evidence type="ECO:0000259" key="2">
    <source>
        <dbReference type="Pfam" id="PF22936"/>
    </source>
</evidence>
<feature type="compositionally biased region" description="Basic and acidic residues" evidence="1">
    <location>
        <begin position="73"/>
        <end position="88"/>
    </location>
</feature>
<feature type="compositionally biased region" description="Low complexity" evidence="1">
    <location>
        <begin position="21"/>
        <end position="31"/>
    </location>
</feature>
<protein>
    <recommendedName>
        <fullName evidence="2">Retrovirus-related Pol polyprotein from transposon TNT 1-94-like beta-barrel domain-containing protein</fullName>
    </recommendedName>
</protein>
<feature type="region of interest" description="Disordered" evidence="1">
    <location>
        <begin position="61"/>
        <end position="89"/>
    </location>
</feature>
<name>A0A3E2GRU9_SCYLI</name>